<dbReference type="PANTHER" id="PTHR11362">
    <property type="entry name" value="PHOSPHATIDYLETHANOLAMINE-BINDING PROTEIN"/>
    <property type="match status" value="1"/>
</dbReference>
<dbReference type="GO" id="GO:0005634">
    <property type="term" value="C:nucleus"/>
    <property type="evidence" value="ECO:0007669"/>
    <property type="project" value="TreeGrafter"/>
</dbReference>
<dbReference type="SUPFAM" id="SSF49777">
    <property type="entry name" value="PEBP-like"/>
    <property type="match status" value="1"/>
</dbReference>
<proteinExistence type="inferred from homology"/>
<dbReference type="InterPro" id="IPR001858">
    <property type="entry name" value="Phosphatidylethanolamine-bd_CS"/>
</dbReference>
<evidence type="ECO:0000313" key="4">
    <source>
        <dbReference type="EnsemblPlants" id="AUR62039216-RA:cds"/>
    </source>
</evidence>
<dbReference type="FunFam" id="3.90.280.10:FF:000001">
    <property type="entry name" value="Terminal flower 1"/>
    <property type="match status" value="1"/>
</dbReference>
<evidence type="ECO:0000256" key="3">
    <source>
        <dbReference type="ARBA" id="ARBA00022490"/>
    </source>
</evidence>
<reference evidence="4" key="2">
    <citation type="submission" date="2021-03" db="UniProtKB">
        <authorList>
            <consortium name="EnsemblPlants"/>
        </authorList>
    </citation>
    <scope>IDENTIFICATION</scope>
</reference>
<dbReference type="CDD" id="cd00866">
    <property type="entry name" value="PEBP_euk"/>
    <property type="match status" value="1"/>
</dbReference>
<dbReference type="PANTHER" id="PTHR11362:SF48">
    <property type="entry name" value="PROTEIN CENTRORADIALIS-LIKE"/>
    <property type="match status" value="1"/>
</dbReference>
<comment type="similarity">
    <text evidence="2">Belongs to the phosphatidylethanolamine-binding protein family.</text>
</comment>
<dbReference type="GO" id="GO:0009910">
    <property type="term" value="P:negative regulation of flower development"/>
    <property type="evidence" value="ECO:0007669"/>
    <property type="project" value="TreeGrafter"/>
</dbReference>
<dbReference type="Proteomes" id="UP000596660">
    <property type="component" value="Unplaced"/>
</dbReference>
<name>A0A803N263_CHEQI</name>
<dbReference type="PROSITE" id="PS01220">
    <property type="entry name" value="PBP"/>
    <property type="match status" value="1"/>
</dbReference>
<dbReference type="GO" id="GO:0005737">
    <property type="term" value="C:cytoplasm"/>
    <property type="evidence" value="ECO:0007669"/>
    <property type="project" value="UniProtKB-SubCell"/>
</dbReference>
<protein>
    <submittedName>
        <fullName evidence="4">Uncharacterized protein</fullName>
    </submittedName>
</protein>
<comment type="subcellular location">
    <subcellularLocation>
        <location evidence="1">Cytoplasm</location>
    </subcellularLocation>
</comment>
<dbReference type="Pfam" id="PF01161">
    <property type="entry name" value="PBP"/>
    <property type="match status" value="1"/>
</dbReference>
<keyword evidence="3" id="KW-0963">Cytoplasm</keyword>
<sequence>MAKSDPLIIGRVVGDVIDHFNPSVRMCVTYNNKQVYNGHELFPSSVTLKPRIQVLDGDLKSFFTLIMTDPDVPGPSDPYLKEHLHWIVTDIPGTTDATFGKEIVTYELPRPNIGIHRFAFILFRQNRRGTVDPPCSRDRFCTKKFAEDNQLGLPVPTLPQALAHCLLSCSSSSPLDFLFASSSPDCLHPATLQSPALPLLLACLMLFLLRLRGHCSSPLRNRFDAIANSLLTLSSSLIGSRLVASSAGPAARLLASSASAVWQG</sequence>
<dbReference type="InterPro" id="IPR008914">
    <property type="entry name" value="PEBP"/>
</dbReference>
<keyword evidence="5" id="KW-1185">Reference proteome</keyword>
<dbReference type="GO" id="GO:0010228">
    <property type="term" value="P:vegetative to reproductive phase transition of meristem"/>
    <property type="evidence" value="ECO:0007669"/>
    <property type="project" value="TreeGrafter"/>
</dbReference>
<dbReference type="AlphaFoldDB" id="A0A803N263"/>
<reference evidence="4" key="1">
    <citation type="journal article" date="2017" name="Nature">
        <title>The genome of Chenopodium quinoa.</title>
        <authorList>
            <person name="Jarvis D.E."/>
            <person name="Ho Y.S."/>
            <person name="Lightfoot D.J."/>
            <person name="Schmoeckel S.M."/>
            <person name="Li B."/>
            <person name="Borm T.J.A."/>
            <person name="Ohyanagi H."/>
            <person name="Mineta K."/>
            <person name="Michell C.T."/>
            <person name="Saber N."/>
            <person name="Kharbatia N.M."/>
            <person name="Rupper R.R."/>
            <person name="Sharp A.R."/>
            <person name="Dally N."/>
            <person name="Boughton B.A."/>
            <person name="Woo Y.H."/>
            <person name="Gao G."/>
            <person name="Schijlen E.G.W.M."/>
            <person name="Guo X."/>
            <person name="Momin A.A."/>
            <person name="Negrao S."/>
            <person name="Al-Babili S."/>
            <person name="Gehring C."/>
            <person name="Roessner U."/>
            <person name="Jung C."/>
            <person name="Murphy K."/>
            <person name="Arold S.T."/>
            <person name="Gojobori T."/>
            <person name="van der Linden C.G."/>
            <person name="van Loo E.N."/>
            <person name="Jellen E.N."/>
            <person name="Maughan P.J."/>
            <person name="Tester M."/>
        </authorList>
    </citation>
    <scope>NUCLEOTIDE SEQUENCE [LARGE SCALE GENOMIC DNA]</scope>
    <source>
        <strain evidence="4">cv. PI 614886</strain>
    </source>
</reference>
<evidence type="ECO:0000256" key="1">
    <source>
        <dbReference type="ARBA" id="ARBA00004496"/>
    </source>
</evidence>
<dbReference type="Gene3D" id="3.90.280.10">
    <property type="entry name" value="PEBP-like"/>
    <property type="match status" value="1"/>
</dbReference>
<dbReference type="InterPro" id="IPR036610">
    <property type="entry name" value="PEBP-like_sf"/>
</dbReference>
<organism evidence="4 5">
    <name type="scientific">Chenopodium quinoa</name>
    <name type="common">Quinoa</name>
    <dbReference type="NCBI Taxonomy" id="63459"/>
    <lineage>
        <taxon>Eukaryota</taxon>
        <taxon>Viridiplantae</taxon>
        <taxon>Streptophyta</taxon>
        <taxon>Embryophyta</taxon>
        <taxon>Tracheophyta</taxon>
        <taxon>Spermatophyta</taxon>
        <taxon>Magnoliopsida</taxon>
        <taxon>eudicotyledons</taxon>
        <taxon>Gunneridae</taxon>
        <taxon>Pentapetalae</taxon>
        <taxon>Caryophyllales</taxon>
        <taxon>Chenopodiaceae</taxon>
        <taxon>Chenopodioideae</taxon>
        <taxon>Atripliceae</taxon>
        <taxon>Chenopodium</taxon>
    </lineage>
</organism>
<evidence type="ECO:0000313" key="5">
    <source>
        <dbReference type="Proteomes" id="UP000596660"/>
    </source>
</evidence>
<accession>A0A803N263</accession>
<dbReference type="Gramene" id="AUR62039216-RA">
    <property type="protein sequence ID" value="AUR62039216-RA:cds"/>
    <property type="gene ID" value="AUR62039216"/>
</dbReference>
<dbReference type="EnsemblPlants" id="AUR62039216-RA">
    <property type="protein sequence ID" value="AUR62039216-RA:cds"/>
    <property type="gene ID" value="AUR62039216"/>
</dbReference>
<evidence type="ECO:0000256" key="2">
    <source>
        <dbReference type="ARBA" id="ARBA00007091"/>
    </source>
</evidence>
<dbReference type="InterPro" id="IPR035810">
    <property type="entry name" value="PEBP_euk"/>
</dbReference>